<reference evidence="1" key="1">
    <citation type="submission" date="2022-08" db="EMBL/GenBank/DDBJ databases">
        <authorList>
            <consortium name="DOE Joint Genome Institute"/>
            <person name="Min B."/>
            <person name="Riley R."/>
            <person name="Sierra-Patev S."/>
            <person name="Naranjo-Ortiz M."/>
            <person name="Looney B."/>
            <person name="Konkel Z."/>
            <person name="Slot J.C."/>
            <person name="Sakamoto Y."/>
            <person name="Steenwyk J.L."/>
            <person name="Rokas A."/>
            <person name="Carro J."/>
            <person name="Camarero S."/>
            <person name="Ferreira P."/>
            <person name="Molpeceres G."/>
            <person name="Ruiz-Duenas F.J."/>
            <person name="Serrano A."/>
            <person name="Henrissat B."/>
            <person name="Drula E."/>
            <person name="Hughes K.W."/>
            <person name="Mata J.L."/>
            <person name="Ishikawa N.K."/>
            <person name="Vargas-Isla R."/>
            <person name="Ushijima S."/>
            <person name="Smith C.A."/>
            <person name="Ahrendt S."/>
            <person name="Andreopoulos W."/>
            <person name="He G."/>
            <person name="Labutti K."/>
            <person name="Lipzen A."/>
            <person name="Ng V."/>
            <person name="Sandor L."/>
            <person name="Barry K."/>
            <person name="Martinez A.T."/>
            <person name="Xiao Y."/>
            <person name="Gibbons J.G."/>
            <person name="Terashima K."/>
            <person name="Hibbett D.S."/>
            <person name="Grigoriev I.V."/>
        </authorList>
    </citation>
    <scope>NUCLEOTIDE SEQUENCE</scope>
    <source>
        <strain evidence="1">Sp2 HRB7682 ss15</strain>
    </source>
</reference>
<name>A0A9W9AM79_9AGAR</name>
<accession>A0A9W9AM79</accession>
<protein>
    <submittedName>
        <fullName evidence="1">Uncharacterized protein</fullName>
    </submittedName>
</protein>
<dbReference type="AlphaFoldDB" id="A0A9W9AM79"/>
<dbReference type="Proteomes" id="UP001150238">
    <property type="component" value="Unassembled WGS sequence"/>
</dbReference>
<dbReference type="EMBL" id="JANVFS010000012">
    <property type="protein sequence ID" value="KAJ4484420.1"/>
    <property type="molecule type" value="Genomic_DNA"/>
</dbReference>
<organism evidence="1 2">
    <name type="scientific">Lentinula lateritia</name>
    <dbReference type="NCBI Taxonomy" id="40482"/>
    <lineage>
        <taxon>Eukaryota</taxon>
        <taxon>Fungi</taxon>
        <taxon>Dikarya</taxon>
        <taxon>Basidiomycota</taxon>
        <taxon>Agaricomycotina</taxon>
        <taxon>Agaricomycetes</taxon>
        <taxon>Agaricomycetidae</taxon>
        <taxon>Agaricales</taxon>
        <taxon>Marasmiineae</taxon>
        <taxon>Omphalotaceae</taxon>
        <taxon>Lentinula</taxon>
    </lineage>
</organism>
<reference evidence="1" key="2">
    <citation type="journal article" date="2023" name="Proc. Natl. Acad. Sci. U.S.A.">
        <title>A global phylogenomic analysis of the shiitake genus Lentinula.</title>
        <authorList>
            <person name="Sierra-Patev S."/>
            <person name="Min B."/>
            <person name="Naranjo-Ortiz M."/>
            <person name="Looney B."/>
            <person name="Konkel Z."/>
            <person name="Slot J.C."/>
            <person name="Sakamoto Y."/>
            <person name="Steenwyk J.L."/>
            <person name="Rokas A."/>
            <person name="Carro J."/>
            <person name="Camarero S."/>
            <person name="Ferreira P."/>
            <person name="Molpeceres G."/>
            <person name="Ruiz-Duenas F.J."/>
            <person name="Serrano A."/>
            <person name="Henrissat B."/>
            <person name="Drula E."/>
            <person name="Hughes K.W."/>
            <person name="Mata J.L."/>
            <person name="Ishikawa N.K."/>
            <person name="Vargas-Isla R."/>
            <person name="Ushijima S."/>
            <person name="Smith C.A."/>
            <person name="Donoghue J."/>
            <person name="Ahrendt S."/>
            <person name="Andreopoulos W."/>
            <person name="He G."/>
            <person name="LaButti K."/>
            <person name="Lipzen A."/>
            <person name="Ng V."/>
            <person name="Riley R."/>
            <person name="Sandor L."/>
            <person name="Barry K."/>
            <person name="Martinez A.T."/>
            <person name="Xiao Y."/>
            <person name="Gibbons J.G."/>
            <person name="Terashima K."/>
            <person name="Grigoriev I.V."/>
            <person name="Hibbett D."/>
        </authorList>
    </citation>
    <scope>NUCLEOTIDE SEQUENCE</scope>
    <source>
        <strain evidence="1">Sp2 HRB7682 ss15</strain>
    </source>
</reference>
<gene>
    <name evidence="1" type="ORF">C8J55DRAFT_510550</name>
</gene>
<evidence type="ECO:0000313" key="2">
    <source>
        <dbReference type="Proteomes" id="UP001150238"/>
    </source>
</evidence>
<evidence type="ECO:0000313" key="1">
    <source>
        <dbReference type="EMBL" id="KAJ4484420.1"/>
    </source>
</evidence>
<proteinExistence type="predicted"/>
<sequence>MGRKWPGITPRSGAKYLPVVHTGSGTLVKLLATPFTHCYCPREYNGKDMISR</sequence>
<comment type="caution">
    <text evidence="1">The sequence shown here is derived from an EMBL/GenBank/DDBJ whole genome shotgun (WGS) entry which is preliminary data.</text>
</comment>